<dbReference type="Proteomes" id="UP001596069">
    <property type="component" value="Unassembled WGS sequence"/>
</dbReference>
<dbReference type="EMBL" id="JBHSOK010000006">
    <property type="protein sequence ID" value="MFC5680634.1"/>
    <property type="molecule type" value="Genomic_DNA"/>
</dbReference>
<evidence type="ECO:0000313" key="2">
    <source>
        <dbReference type="EMBL" id="MFC5680634.1"/>
    </source>
</evidence>
<dbReference type="InterPro" id="IPR021352">
    <property type="entry name" value="DUF2971"/>
</dbReference>
<accession>A0ABW0Y208</accession>
<dbReference type="InterPro" id="IPR016024">
    <property type="entry name" value="ARM-type_fold"/>
</dbReference>
<name>A0ABW0Y208_9STRE</name>
<evidence type="ECO:0000313" key="3">
    <source>
        <dbReference type="Proteomes" id="UP001596069"/>
    </source>
</evidence>
<comment type="caution">
    <text evidence="2">The sequence shown here is derived from an EMBL/GenBank/DDBJ whole genome shotgun (WGS) entry which is preliminary data.</text>
</comment>
<proteinExistence type="predicted"/>
<dbReference type="RefSeq" id="WP_243701285.1">
    <property type="nucleotide sequence ID" value="NZ_JBHSOK010000006.1"/>
</dbReference>
<dbReference type="Pfam" id="PF11185">
    <property type="entry name" value="DUF2971"/>
    <property type="match status" value="1"/>
</dbReference>
<reference evidence="3" key="1">
    <citation type="journal article" date="2019" name="Int. J. Syst. Evol. Microbiol.">
        <title>The Global Catalogue of Microorganisms (GCM) 10K type strain sequencing project: providing services to taxonomists for standard genome sequencing and annotation.</title>
        <authorList>
            <consortium name="The Broad Institute Genomics Platform"/>
            <consortium name="The Broad Institute Genome Sequencing Center for Infectious Disease"/>
            <person name="Wu L."/>
            <person name="Ma J."/>
        </authorList>
    </citation>
    <scope>NUCLEOTIDE SEQUENCE [LARGE SCALE GENOMIC DNA]</scope>
    <source>
        <strain evidence="3">FCH23</strain>
    </source>
</reference>
<keyword evidence="1" id="KW-0175">Coiled coil</keyword>
<sequence length="964" mass="111264">MDEQKYNLDQSIAELDKLVEIATKEADSPDFTLITEKLKALQENFPESENLAEACARVLVKLSTMQTTEKDQMFIIEKVRTLNKEFPDSQDIALSYATALANLSIKQTELEEVTETTQKIKDIYKKFNEAQGIALQYARALVTLSAKKTEADEIAGITQEIKDICKKFNKAQKIALSYAMALFNLSNNQNDINDRKETISTLEDLSLEFQNSQDIALQYANALFNLSNAQNDIKQRNETISKLKDLSLRFQNSQDIALRYANALFNLSNNQNDIKQRNETISKLEDLTLRFQNSQDIVLRYAMTLANLSIKQTELEEVAETAQKIKDIYIKFNEPQDIALQYASALVSLSNKQSKAGEIVGTTQEIKDIYKKFNEPQSIALRYAMALVYLSDKQTKSDEIAKTTQKIQVIYEKFEKPENIALSYATALVNLSLKQTNLDKLNDTVSKLKKLAYNFEKNEDITLCYAEALAKIITKQQNEEEKLEIIDKLKRLHDRFVQSEEITVQYLTARMDLVKNNQIEQSNLLKDIYQSLESIPSIKILNMLIEILENEEQFKQDQVQISTTNIVKALDKLCFDSSIEEGKDEKEKNLLIRTLKLGIISDTKYDILKDWIEHYGEDSTKINKLIKIYTLVQQLKYELGLKAEEKNRKLNFGHYTSGEALQSILGKREVAPFSISGKTRLNNANYMNDPEEGVILEDILKLEKRNPLEPSSWFLMSFTTKVDDLAMWSQYGNNAEGVCIVLKEDNFARYHSLSDLPWYQKISDKQVGHKINSSVEIQNDNSLNESDKDIAIKGNENVQNSEDKYSTLNTNMDYLYRVAYVHYSNDQFNIEESELFTNEEVTRLKGLLEDLKSELRDYKNSGDPFYKKAIGDCIEEIRYLFKSVDYKYEEELRILQFANLKPDNDDIKIDYSPEFGKLYLERKEKIQIDEVIFGPKFPNPEYVTPLLKLLDKEIKYKKSTIKFR</sequence>
<dbReference type="SUPFAM" id="SSF48371">
    <property type="entry name" value="ARM repeat"/>
    <property type="match status" value="1"/>
</dbReference>
<feature type="coiled-coil region" evidence="1">
    <location>
        <begin position="438"/>
        <end position="495"/>
    </location>
</feature>
<keyword evidence="3" id="KW-1185">Reference proteome</keyword>
<evidence type="ECO:0000256" key="1">
    <source>
        <dbReference type="SAM" id="Coils"/>
    </source>
</evidence>
<gene>
    <name evidence="2" type="ORF">ACFPTW_04925</name>
</gene>
<protein>
    <submittedName>
        <fullName evidence="2">DUF2971 domain-containing protein</fullName>
    </submittedName>
</protein>
<organism evidence="2 3">
    <name type="scientific">Streptococcus downii</name>
    <dbReference type="NCBI Taxonomy" id="1968889"/>
    <lineage>
        <taxon>Bacteria</taxon>
        <taxon>Bacillati</taxon>
        <taxon>Bacillota</taxon>
        <taxon>Bacilli</taxon>
        <taxon>Lactobacillales</taxon>
        <taxon>Streptococcaceae</taxon>
        <taxon>Streptococcus</taxon>
    </lineage>
</organism>